<dbReference type="Proteomes" id="UP000018680">
    <property type="component" value="Chromosome"/>
</dbReference>
<dbReference type="InterPro" id="IPR039425">
    <property type="entry name" value="RNA_pol_sigma-70-like"/>
</dbReference>
<evidence type="ECO:0000256" key="6">
    <source>
        <dbReference type="SAM" id="MobiDB-lite"/>
    </source>
</evidence>
<dbReference type="RefSeq" id="WP_024266554.1">
    <property type="nucleotide sequence ID" value="NC_023035.1"/>
</dbReference>
<evidence type="ECO:0000256" key="3">
    <source>
        <dbReference type="ARBA" id="ARBA00023082"/>
    </source>
</evidence>
<dbReference type="SUPFAM" id="SSF88659">
    <property type="entry name" value="Sigma3 and sigma4 domains of RNA polymerase sigma factors"/>
    <property type="match status" value="1"/>
</dbReference>
<dbReference type="InterPro" id="IPR013249">
    <property type="entry name" value="RNA_pol_sigma70_r4_t2"/>
</dbReference>
<organism evidence="9 10">
    <name type="scientific">Salinispira pacifica</name>
    <dbReference type="NCBI Taxonomy" id="1307761"/>
    <lineage>
        <taxon>Bacteria</taxon>
        <taxon>Pseudomonadati</taxon>
        <taxon>Spirochaetota</taxon>
        <taxon>Spirochaetia</taxon>
        <taxon>Spirochaetales</taxon>
        <taxon>Spirochaetaceae</taxon>
        <taxon>Salinispira</taxon>
    </lineage>
</organism>
<dbReference type="Pfam" id="PF04542">
    <property type="entry name" value="Sigma70_r2"/>
    <property type="match status" value="1"/>
</dbReference>
<dbReference type="InterPro" id="IPR014284">
    <property type="entry name" value="RNA_pol_sigma-70_dom"/>
</dbReference>
<proteinExistence type="inferred from homology"/>
<evidence type="ECO:0000259" key="7">
    <source>
        <dbReference type="Pfam" id="PF04542"/>
    </source>
</evidence>
<dbReference type="eggNOG" id="COG1595">
    <property type="taxonomic scope" value="Bacteria"/>
</dbReference>
<keyword evidence="4" id="KW-0238">DNA-binding</keyword>
<evidence type="ECO:0000259" key="8">
    <source>
        <dbReference type="Pfam" id="PF08281"/>
    </source>
</evidence>
<evidence type="ECO:0000313" key="10">
    <source>
        <dbReference type="Proteomes" id="UP000018680"/>
    </source>
</evidence>
<evidence type="ECO:0000256" key="1">
    <source>
        <dbReference type="ARBA" id="ARBA00010641"/>
    </source>
</evidence>
<name>V5WEN1_9SPIO</name>
<dbReference type="STRING" id="1307761.L21SP2_0177"/>
<protein>
    <submittedName>
        <fullName evidence="9">RNA polymerase sigma-70 factor</fullName>
    </submittedName>
</protein>
<dbReference type="OrthoDB" id="9784984at2"/>
<feature type="domain" description="RNA polymerase sigma factor 70 region 4 type 2" evidence="8">
    <location>
        <begin position="127"/>
        <end position="179"/>
    </location>
</feature>
<keyword evidence="3" id="KW-0731">Sigma factor</keyword>
<dbReference type="InterPro" id="IPR013325">
    <property type="entry name" value="RNA_pol_sigma_r2"/>
</dbReference>
<accession>V5WEN1</accession>
<keyword evidence="5" id="KW-0804">Transcription</keyword>
<keyword evidence="10" id="KW-1185">Reference proteome</keyword>
<dbReference type="PANTHER" id="PTHR43133">
    <property type="entry name" value="RNA POLYMERASE ECF-TYPE SIGMA FACTO"/>
    <property type="match status" value="1"/>
</dbReference>
<dbReference type="InterPro" id="IPR036388">
    <property type="entry name" value="WH-like_DNA-bd_sf"/>
</dbReference>
<dbReference type="GO" id="GO:0016987">
    <property type="term" value="F:sigma factor activity"/>
    <property type="evidence" value="ECO:0007669"/>
    <property type="project" value="UniProtKB-KW"/>
</dbReference>
<dbReference type="EMBL" id="CP006939">
    <property type="protein sequence ID" value="AHC13621.1"/>
    <property type="molecule type" value="Genomic_DNA"/>
</dbReference>
<dbReference type="HOGENOM" id="CLU_047691_3_0_12"/>
<evidence type="ECO:0000256" key="4">
    <source>
        <dbReference type="ARBA" id="ARBA00023125"/>
    </source>
</evidence>
<dbReference type="InterPro" id="IPR013324">
    <property type="entry name" value="RNA_pol_sigma_r3/r4-like"/>
</dbReference>
<keyword evidence="2" id="KW-0805">Transcription regulation</keyword>
<gene>
    <name evidence="9" type="ORF">L21SP2_0177</name>
</gene>
<dbReference type="CDD" id="cd06171">
    <property type="entry name" value="Sigma70_r4"/>
    <property type="match status" value="1"/>
</dbReference>
<dbReference type="PANTHER" id="PTHR43133:SF8">
    <property type="entry name" value="RNA POLYMERASE SIGMA FACTOR HI_1459-RELATED"/>
    <property type="match status" value="1"/>
</dbReference>
<dbReference type="SUPFAM" id="SSF88946">
    <property type="entry name" value="Sigma2 domain of RNA polymerase sigma factors"/>
    <property type="match status" value="1"/>
</dbReference>
<dbReference type="KEGG" id="slr:L21SP2_0177"/>
<dbReference type="GO" id="GO:0006352">
    <property type="term" value="P:DNA-templated transcription initiation"/>
    <property type="evidence" value="ECO:0007669"/>
    <property type="project" value="InterPro"/>
</dbReference>
<sequence>MDVRKQDQGGGNVPADTAAVDDPGALLAPHIPALRRYLYVLHNGNLHDAEDSLQEGLLRAIERLESFRGPAGFKSWLFSVCRNAALDGFRKNRRRREYSGDWEGLLEGRASTLPGPEELVLSHAQRETVIDALMKLSPRFRMPLMLKEIEGMSIREISEILGLPEGTVKSRLSTGRKKLAAQFTRLYAGKGGFEL</sequence>
<comment type="similarity">
    <text evidence="1">Belongs to the sigma-70 factor family. ECF subfamily.</text>
</comment>
<dbReference type="InterPro" id="IPR007627">
    <property type="entry name" value="RNA_pol_sigma70_r2"/>
</dbReference>
<dbReference type="Gene3D" id="1.10.10.10">
    <property type="entry name" value="Winged helix-like DNA-binding domain superfamily/Winged helix DNA-binding domain"/>
    <property type="match status" value="1"/>
</dbReference>
<evidence type="ECO:0000256" key="5">
    <source>
        <dbReference type="ARBA" id="ARBA00023163"/>
    </source>
</evidence>
<dbReference type="GO" id="GO:0003677">
    <property type="term" value="F:DNA binding"/>
    <property type="evidence" value="ECO:0007669"/>
    <property type="project" value="UniProtKB-KW"/>
</dbReference>
<dbReference type="Gene3D" id="1.10.1740.10">
    <property type="match status" value="1"/>
</dbReference>
<dbReference type="Pfam" id="PF08281">
    <property type="entry name" value="Sigma70_r4_2"/>
    <property type="match status" value="1"/>
</dbReference>
<feature type="domain" description="RNA polymerase sigma-70 region 2" evidence="7">
    <location>
        <begin position="28"/>
        <end position="95"/>
    </location>
</feature>
<dbReference type="AlphaFoldDB" id="V5WEN1"/>
<evidence type="ECO:0000256" key="2">
    <source>
        <dbReference type="ARBA" id="ARBA00023015"/>
    </source>
</evidence>
<reference evidence="9 10" key="1">
    <citation type="journal article" date="2015" name="Stand. Genomic Sci.">
        <title>Complete genome sequence and description of Salinispira pacifica gen. nov., sp. nov., a novel spirochaete isolated form a hypersaline microbial mat.</title>
        <authorList>
            <person name="Ben Hania W."/>
            <person name="Joseph M."/>
            <person name="Schumann P."/>
            <person name="Bunk B."/>
            <person name="Fiebig A."/>
            <person name="Sproer C."/>
            <person name="Klenk H.P."/>
            <person name="Fardeau M.L."/>
            <person name="Spring S."/>
        </authorList>
    </citation>
    <scope>NUCLEOTIDE SEQUENCE [LARGE SCALE GENOMIC DNA]</scope>
    <source>
        <strain evidence="9 10">L21-RPul-D2</strain>
    </source>
</reference>
<dbReference type="NCBIfam" id="TIGR02937">
    <property type="entry name" value="sigma70-ECF"/>
    <property type="match status" value="1"/>
</dbReference>
<evidence type="ECO:0000313" key="9">
    <source>
        <dbReference type="EMBL" id="AHC13621.1"/>
    </source>
</evidence>
<feature type="region of interest" description="Disordered" evidence="6">
    <location>
        <begin position="1"/>
        <end position="21"/>
    </location>
</feature>